<evidence type="ECO:0000313" key="5">
    <source>
        <dbReference type="Proteomes" id="UP001500124"/>
    </source>
</evidence>
<dbReference type="EMBL" id="BAABKC010000021">
    <property type="protein sequence ID" value="GAA5049626.1"/>
    <property type="molecule type" value="Genomic_DNA"/>
</dbReference>
<sequence length="707" mass="75898">MILMTHLTKGANTPVPEGLVRVAVCRRSVPGTPVVDASALLLDATGKVRGDADLVFYNQSAHPSGAVRHTGAGEGAGLRAEWLEVDLPRVEPAVQRVLIAGSCDGGVFGQVPGLDVRVLAADGTVAAHYDVTDARNETAFVLGELYRRDGTWKFRAVGQGYDSGLAGLATDFGIAVRDEPAAPAVPDTHAAPAAPAAPVAPADPDPLPLGAGFVPHVQSGRGNGVVTVATPLPPGPVIVEARIEGDEYFCVETLNRRNKKDLTVFNTELPDFHGRALVQPPRDRPLRLNVDYAGAWTITVLPLSAARRLDTRGLTGRGADVIAYTGPVADVRVRFDGGADRDEWLLMNCHEAAHLDDLDRHEMLVNETGRLDQTVPVPDGPLLLVVENGEGHWELTAKPLPVHHPAPDPYAVPSPGPARHSAPDRRPEVSPSALSKESGSRPAGVYEGRGEQTITLVNPRPGRPMLFRYDFPGAEADYTLEVKTVDEYGDETDWLTGAQHGTRGTVVAFRAGEAEQTVRVRHTGEWALSLLPEEEAPLLTGAVEGEGSAVLRYQGPPMLLTVRRTSGGEHENVAAVALNHPYGKSALIADTDFRRRPALGPVWVDPGGACFVVVRAVEGVKWELEPQPLDAAPVLDGRTRGGWYGVVRHEGPERELVIVGTALTHVFELDENLFPHRQLTASSGPHRISRSLLQVRSLGEWVLELRD</sequence>
<reference evidence="5" key="1">
    <citation type="journal article" date="2019" name="Int. J. Syst. Evol. Microbiol.">
        <title>The Global Catalogue of Microorganisms (GCM) 10K type strain sequencing project: providing services to taxonomists for standard genome sequencing and annotation.</title>
        <authorList>
            <consortium name="The Broad Institute Genomics Platform"/>
            <consortium name="The Broad Institute Genome Sequencing Center for Infectious Disease"/>
            <person name="Wu L."/>
            <person name="Ma J."/>
        </authorList>
    </citation>
    <scope>NUCLEOTIDE SEQUENCE [LARGE SCALE GENOMIC DNA]</scope>
    <source>
        <strain evidence="5">JCM 18410</strain>
    </source>
</reference>
<feature type="region of interest" description="Disordered" evidence="2">
    <location>
        <begin position="183"/>
        <end position="202"/>
    </location>
</feature>
<feature type="compositionally biased region" description="Pro residues" evidence="2">
    <location>
        <begin position="402"/>
        <end position="416"/>
    </location>
</feature>
<comment type="caution">
    <text evidence="4">The sequence shown here is derived from an EMBL/GenBank/DDBJ whole genome shotgun (WGS) entry which is preliminary data.</text>
</comment>
<gene>
    <name evidence="4" type="ORF">GCM10023336_16790</name>
</gene>
<dbReference type="InterPro" id="IPR051324">
    <property type="entry name" value="Stress/Tellurium_Resist"/>
</dbReference>
<protein>
    <recommendedName>
        <fullName evidence="3">TerD domain-containing protein</fullName>
    </recommendedName>
</protein>
<dbReference type="PANTHER" id="PTHR32097:SF4">
    <property type="entry name" value="GENERAL STRESS PROTEIN 16U"/>
    <property type="match status" value="1"/>
</dbReference>
<proteinExistence type="inferred from homology"/>
<feature type="region of interest" description="Disordered" evidence="2">
    <location>
        <begin position="398"/>
        <end position="450"/>
    </location>
</feature>
<dbReference type="CDD" id="cd06974">
    <property type="entry name" value="TerD_like"/>
    <property type="match status" value="1"/>
</dbReference>
<dbReference type="Pfam" id="PF02342">
    <property type="entry name" value="TerD"/>
    <property type="match status" value="1"/>
</dbReference>
<evidence type="ECO:0000313" key="4">
    <source>
        <dbReference type="EMBL" id="GAA5049626.1"/>
    </source>
</evidence>
<feature type="compositionally biased region" description="Low complexity" evidence="2">
    <location>
        <begin position="183"/>
        <end position="200"/>
    </location>
</feature>
<dbReference type="InterPro" id="IPR003325">
    <property type="entry name" value="TerD"/>
</dbReference>
<evidence type="ECO:0000256" key="2">
    <source>
        <dbReference type="SAM" id="MobiDB-lite"/>
    </source>
</evidence>
<keyword evidence="5" id="KW-1185">Reference proteome</keyword>
<evidence type="ECO:0000256" key="1">
    <source>
        <dbReference type="ARBA" id="ARBA00008775"/>
    </source>
</evidence>
<evidence type="ECO:0000259" key="3">
    <source>
        <dbReference type="Pfam" id="PF02342"/>
    </source>
</evidence>
<dbReference type="Gene3D" id="2.60.60.30">
    <property type="entry name" value="sav2460 like domains"/>
    <property type="match status" value="1"/>
</dbReference>
<dbReference type="Proteomes" id="UP001500124">
    <property type="component" value="Unassembled WGS sequence"/>
</dbReference>
<feature type="domain" description="TerD" evidence="3">
    <location>
        <begin position="7"/>
        <end position="172"/>
    </location>
</feature>
<name>A0ABP9K1Z8_9ACTN</name>
<accession>A0ABP9K1Z8</accession>
<dbReference type="PANTHER" id="PTHR32097">
    <property type="entry name" value="CAMP-BINDING PROTEIN 1-RELATED"/>
    <property type="match status" value="1"/>
</dbReference>
<organism evidence="4 5">
    <name type="scientific">Streptomyces similanensis</name>
    <dbReference type="NCBI Taxonomy" id="1274988"/>
    <lineage>
        <taxon>Bacteria</taxon>
        <taxon>Bacillati</taxon>
        <taxon>Actinomycetota</taxon>
        <taxon>Actinomycetes</taxon>
        <taxon>Kitasatosporales</taxon>
        <taxon>Streptomycetaceae</taxon>
        <taxon>Streptomyces</taxon>
    </lineage>
</organism>
<comment type="similarity">
    <text evidence="1">Belongs to the CAPAB/TerDEXZ family.</text>
</comment>